<feature type="region of interest" description="Disordered" evidence="10">
    <location>
        <begin position="1"/>
        <end position="33"/>
    </location>
</feature>
<protein>
    <submittedName>
        <fullName evidence="12">TonB family protein</fullName>
    </submittedName>
</protein>
<sequence length="252" mass="26442">MSTLALHSPLPSRSTAPSPAPAPAAPTPAMAAPLSVPDWQPARSRRAAAAVTLGLHLLGALALLQAGRAVVTHIAPAPIQISLLQERQRPPEPQPQALPSTPQALPVQPALALPLPEFEAAVPSPRTVQAVVQPAVAAVQAPTPAEPAPAQIAPQPPQPKTVAASALRYRVEPAVEVPLLSRRAGEHGRVALRVVFDPQGRPRDIQLQRSSGFARLDAQAVEAMKAARIAPIVEDGRAIEVMAVAWLEYELD</sequence>
<dbReference type="RefSeq" id="WP_198112264.1">
    <property type="nucleotide sequence ID" value="NZ_JAEDAK010000012.1"/>
</dbReference>
<keyword evidence="3" id="KW-0813">Transport</keyword>
<dbReference type="NCBIfam" id="TIGR01352">
    <property type="entry name" value="tonB_Cterm"/>
    <property type="match status" value="1"/>
</dbReference>
<dbReference type="EMBL" id="JAEDAK010000012">
    <property type="protein sequence ID" value="MBH9578499.1"/>
    <property type="molecule type" value="Genomic_DNA"/>
</dbReference>
<comment type="subcellular location">
    <subcellularLocation>
        <location evidence="1">Cell inner membrane</location>
        <topology evidence="1">Single-pass membrane protein</topology>
        <orientation evidence="1">Periplasmic side</orientation>
    </subcellularLocation>
</comment>
<keyword evidence="4" id="KW-1003">Cell membrane</keyword>
<dbReference type="InterPro" id="IPR037682">
    <property type="entry name" value="TonB_C"/>
</dbReference>
<dbReference type="Proteomes" id="UP000613266">
    <property type="component" value="Unassembled WGS sequence"/>
</dbReference>
<dbReference type="PROSITE" id="PS52015">
    <property type="entry name" value="TONB_CTD"/>
    <property type="match status" value="1"/>
</dbReference>
<evidence type="ECO:0000259" key="11">
    <source>
        <dbReference type="PROSITE" id="PS52015"/>
    </source>
</evidence>
<dbReference type="Gene3D" id="3.30.1150.10">
    <property type="match status" value="1"/>
</dbReference>
<keyword evidence="6" id="KW-0812">Transmembrane</keyword>
<comment type="similarity">
    <text evidence="2">Belongs to the TonB family.</text>
</comment>
<organism evidence="12 13">
    <name type="scientific">Inhella proteolytica</name>
    <dbReference type="NCBI Taxonomy" id="2795029"/>
    <lineage>
        <taxon>Bacteria</taxon>
        <taxon>Pseudomonadati</taxon>
        <taxon>Pseudomonadota</taxon>
        <taxon>Betaproteobacteria</taxon>
        <taxon>Burkholderiales</taxon>
        <taxon>Sphaerotilaceae</taxon>
        <taxon>Inhella</taxon>
    </lineage>
</organism>
<evidence type="ECO:0000256" key="2">
    <source>
        <dbReference type="ARBA" id="ARBA00006555"/>
    </source>
</evidence>
<name>A0A931J2R1_9BURK</name>
<evidence type="ECO:0000313" key="12">
    <source>
        <dbReference type="EMBL" id="MBH9578499.1"/>
    </source>
</evidence>
<keyword evidence="7" id="KW-0653">Protein transport</keyword>
<dbReference type="GO" id="GO:0005886">
    <property type="term" value="C:plasma membrane"/>
    <property type="evidence" value="ECO:0007669"/>
    <property type="project" value="UniProtKB-SubCell"/>
</dbReference>
<reference evidence="12" key="1">
    <citation type="submission" date="2020-12" db="EMBL/GenBank/DDBJ databases">
        <title>The genome sequence of Inhella sp. 1Y17.</title>
        <authorList>
            <person name="Liu Y."/>
        </authorList>
    </citation>
    <scope>NUCLEOTIDE SEQUENCE</scope>
    <source>
        <strain evidence="12">1Y17</strain>
    </source>
</reference>
<keyword evidence="8" id="KW-1133">Transmembrane helix</keyword>
<evidence type="ECO:0000256" key="5">
    <source>
        <dbReference type="ARBA" id="ARBA00022519"/>
    </source>
</evidence>
<dbReference type="SUPFAM" id="SSF74653">
    <property type="entry name" value="TolA/TonB C-terminal domain"/>
    <property type="match status" value="1"/>
</dbReference>
<dbReference type="GO" id="GO:0055085">
    <property type="term" value="P:transmembrane transport"/>
    <property type="evidence" value="ECO:0007669"/>
    <property type="project" value="InterPro"/>
</dbReference>
<keyword evidence="13" id="KW-1185">Reference proteome</keyword>
<evidence type="ECO:0000256" key="9">
    <source>
        <dbReference type="ARBA" id="ARBA00023136"/>
    </source>
</evidence>
<evidence type="ECO:0000313" key="13">
    <source>
        <dbReference type="Proteomes" id="UP000613266"/>
    </source>
</evidence>
<gene>
    <name evidence="12" type="ORF">I7X39_16520</name>
</gene>
<evidence type="ECO:0000256" key="7">
    <source>
        <dbReference type="ARBA" id="ARBA00022927"/>
    </source>
</evidence>
<comment type="caution">
    <text evidence="12">The sequence shown here is derived from an EMBL/GenBank/DDBJ whole genome shotgun (WGS) entry which is preliminary data.</text>
</comment>
<dbReference type="GO" id="GO:0015031">
    <property type="term" value="P:protein transport"/>
    <property type="evidence" value="ECO:0007669"/>
    <property type="project" value="UniProtKB-KW"/>
</dbReference>
<dbReference type="InterPro" id="IPR006260">
    <property type="entry name" value="TonB/TolA_C"/>
</dbReference>
<evidence type="ECO:0000256" key="6">
    <source>
        <dbReference type="ARBA" id="ARBA00022692"/>
    </source>
</evidence>
<feature type="compositionally biased region" description="Low complexity" evidence="10">
    <location>
        <begin position="8"/>
        <end position="17"/>
    </location>
</feature>
<evidence type="ECO:0000256" key="1">
    <source>
        <dbReference type="ARBA" id="ARBA00004383"/>
    </source>
</evidence>
<keyword evidence="9" id="KW-0472">Membrane</keyword>
<evidence type="ECO:0000256" key="10">
    <source>
        <dbReference type="SAM" id="MobiDB-lite"/>
    </source>
</evidence>
<dbReference type="Pfam" id="PF03544">
    <property type="entry name" value="TonB_C"/>
    <property type="match status" value="1"/>
</dbReference>
<dbReference type="PANTHER" id="PTHR33446">
    <property type="entry name" value="PROTEIN TONB-RELATED"/>
    <property type="match status" value="1"/>
</dbReference>
<feature type="domain" description="TonB C-terminal" evidence="11">
    <location>
        <begin position="162"/>
        <end position="252"/>
    </location>
</feature>
<proteinExistence type="inferred from homology"/>
<dbReference type="InterPro" id="IPR051045">
    <property type="entry name" value="TonB-dependent_transducer"/>
</dbReference>
<keyword evidence="5" id="KW-0997">Cell inner membrane</keyword>
<dbReference type="AlphaFoldDB" id="A0A931J2R1"/>
<accession>A0A931J2R1</accession>
<evidence type="ECO:0000256" key="4">
    <source>
        <dbReference type="ARBA" id="ARBA00022475"/>
    </source>
</evidence>
<evidence type="ECO:0000256" key="8">
    <source>
        <dbReference type="ARBA" id="ARBA00022989"/>
    </source>
</evidence>
<evidence type="ECO:0000256" key="3">
    <source>
        <dbReference type="ARBA" id="ARBA00022448"/>
    </source>
</evidence>